<evidence type="ECO:0000259" key="3">
    <source>
        <dbReference type="PROSITE" id="PS50102"/>
    </source>
</evidence>
<feature type="domain" description="RRM" evidence="3">
    <location>
        <begin position="57"/>
        <end position="135"/>
    </location>
</feature>
<comment type="caution">
    <text evidence="4">The sequence shown here is derived from an EMBL/GenBank/DDBJ whole genome shotgun (WGS) entry which is preliminary data.</text>
</comment>
<dbReference type="Proteomes" id="UP001219518">
    <property type="component" value="Unassembled WGS sequence"/>
</dbReference>
<organism evidence="4 5">
    <name type="scientific">Frankliniella fusca</name>
    <dbReference type="NCBI Taxonomy" id="407009"/>
    <lineage>
        <taxon>Eukaryota</taxon>
        <taxon>Metazoa</taxon>
        <taxon>Ecdysozoa</taxon>
        <taxon>Arthropoda</taxon>
        <taxon>Hexapoda</taxon>
        <taxon>Insecta</taxon>
        <taxon>Pterygota</taxon>
        <taxon>Neoptera</taxon>
        <taxon>Paraneoptera</taxon>
        <taxon>Thysanoptera</taxon>
        <taxon>Terebrantia</taxon>
        <taxon>Thripoidea</taxon>
        <taxon>Thripidae</taxon>
        <taxon>Frankliniella</taxon>
    </lineage>
</organism>
<dbReference type="Gene3D" id="3.30.70.330">
    <property type="match status" value="2"/>
</dbReference>
<dbReference type="EMBL" id="JAHWGI010001396">
    <property type="protein sequence ID" value="KAK3929301.1"/>
    <property type="molecule type" value="Genomic_DNA"/>
</dbReference>
<accession>A0AAE1LQX4</accession>
<dbReference type="PROSITE" id="PS50102">
    <property type="entry name" value="RRM"/>
    <property type="match status" value="1"/>
</dbReference>
<reference evidence="4" key="2">
    <citation type="journal article" date="2023" name="BMC Genomics">
        <title>Pest status, molecular evolution, and epigenetic factors derived from the genome assembly of Frankliniella fusca, a thysanopteran phytovirus vector.</title>
        <authorList>
            <person name="Catto M.A."/>
            <person name="Labadie P.E."/>
            <person name="Jacobson A.L."/>
            <person name="Kennedy G.G."/>
            <person name="Srinivasan R."/>
            <person name="Hunt B.G."/>
        </authorList>
    </citation>
    <scope>NUCLEOTIDE SEQUENCE</scope>
    <source>
        <strain evidence="4">PL_HMW_Pooled</strain>
    </source>
</reference>
<keyword evidence="5" id="KW-1185">Reference proteome</keyword>
<dbReference type="CDD" id="cd12249">
    <property type="entry name" value="RRM1_hnRNPR_like"/>
    <property type="match status" value="1"/>
</dbReference>
<reference evidence="4" key="1">
    <citation type="submission" date="2021-07" db="EMBL/GenBank/DDBJ databases">
        <authorList>
            <person name="Catto M.A."/>
            <person name="Jacobson A."/>
            <person name="Kennedy G."/>
            <person name="Labadie P."/>
            <person name="Hunt B.G."/>
            <person name="Srinivasan R."/>
        </authorList>
    </citation>
    <scope>NUCLEOTIDE SEQUENCE</scope>
    <source>
        <strain evidence="4">PL_HMW_Pooled</strain>
        <tissue evidence="4">Head</tissue>
    </source>
</reference>
<dbReference type="InterPro" id="IPR035979">
    <property type="entry name" value="RBD_domain_sf"/>
</dbReference>
<dbReference type="InterPro" id="IPR012677">
    <property type="entry name" value="Nucleotide-bd_a/b_plait_sf"/>
</dbReference>
<evidence type="ECO:0000256" key="1">
    <source>
        <dbReference type="ARBA" id="ARBA00022884"/>
    </source>
</evidence>
<dbReference type="InterPro" id="IPR000504">
    <property type="entry name" value="RRM_dom"/>
</dbReference>
<evidence type="ECO:0000313" key="4">
    <source>
        <dbReference type="EMBL" id="KAK3929301.1"/>
    </source>
</evidence>
<evidence type="ECO:0000313" key="5">
    <source>
        <dbReference type="Proteomes" id="UP001219518"/>
    </source>
</evidence>
<dbReference type="GO" id="GO:0003723">
    <property type="term" value="F:RNA binding"/>
    <property type="evidence" value="ECO:0007669"/>
    <property type="project" value="UniProtKB-UniRule"/>
</dbReference>
<dbReference type="PANTHER" id="PTHR21245">
    <property type="entry name" value="HETEROGENEOUS NUCLEAR RIBONUCLEOPROTEIN"/>
    <property type="match status" value="1"/>
</dbReference>
<name>A0AAE1LQX4_9NEOP</name>
<dbReference type="Pfam" id="PF00076">
    <property type="entry name" value="RRM_1"/>
    <property type="match status" value="1"/>
</dbReference>
<dbReference type="SMART" id="SM00360">
    <property type="entry name" value="RRM"/>
    <property type="match status" value="2"/>
</dbReference>
<proteinExistence type="predicted"/>
<keyword evidence="1 2" id="KW-0694">RNA-binding</keyword>
<gene>
    <name evidence="4" type="ORF">KUF71_017761</name>
</gene>
<evidence type="ECO:0000256" key="2">
    <source>
        <dbReference type="PROSITE-ProRule" id="PRU00176"/>
    </source>
</evidence>
<protein>
    <submittedName>
        <fullName evidence="4">APOBEC1 complementation factor</fullName>
    </submittedName>
</protein>
<dbReference type="AlphaFoldDB" id="A0AAE1LQX4"/>
<dbReference type="SUPFAM" id="SSF54928">
    <property type="entry name" value="RNA-binding domain, RBD"/>
    <property type="match status" value="1"/>
</dbReference>
<sequence>MSMMEPPNAPTTEEVRNALYKVLGPRIMNCYELKQVNGQRKLEYRARLNMPPPAEGCEVFVGRLPRDLYEDELVPPFLQVGPIYEVRMMMNFSGTNRGFAFVSYFDRETARKAIKKLDNYPIRWGHSIGVLQSINNKRLYFGNLPPGKEWKTQLLSFLKENTEGVTQVVVRAQRGCSNAIVTYSSHRAAAMARRALIPIKDYVFGPSCLVDWADPAV</sequence>